<dbReference type="PANTHER" id="PTHR21091:SF169">
    <property type="entry name" value="UROPORPHYRINOGEN DECARBOXYLASE"/>
    <property type="match status" value="1"/>
</dbReference>
<evidence type="ECO:0000259" key="1">
    <source>
        <dbReference type="PROSITE" id="PS00906"/>
    </source>
</evidence>
<reference evidence="2" key="1">
    <citation type="submission" date="2018-05" db="EMBL/GenBank/DDBJ databases">
        <authorList>
            <person name="Lanie J.A."/>
            <person name="Ng W.-L."/>
            <person name="Kazmierczak K.M."/>
            <person name="Andrzejewski T.M."/>
            <person name="Davidsen T.M."/>
            <person name="Wayne K.J."/>
            <person name="Tettelin H."/>
            <person name="Glass J.I."/>
            <person name="Rusch D."/>
            <person name="Podicherti R."/>
            <person name="Tsui H.-C.T."/>
            <person name="Winkler M.E."/>
        </authorList>
    </citation>
    <scope>NUCLEOTIDE SEQUENCE</scope>
</reference>
<gene>
    <name evidence="2" type="ORF">METZ01_LOCUS428353</name>
</gene>
<feature type="non-terminal residue" evidence="2">
    <location>
        <position position="97"/>
    </location>
</feature>
<organism evidence="2">
    <name type="scientific">marine metagenome</name>
    <dbReference type="NCBI Taxonomy" id="408172"/>
    <lineage>
        <taxon>unclassified sequences</taxon>
        <taxon>metagenomes</taxon>
        <taxon>ecological metagenomes</taxon>
    </lineage>
</organism>
<dbReference type="InterPro" id="IPR038071">
    <property type="entry name" value="UROD/MetE-like_sf"/>
</dbReference>
<protein>
    <recommendedName>
        <fullName evidence="1">Uroporphyrinogen decarboxylase (URO-D) domain-containing protein</fullName>
    </recommendedName>
</protein>
<dbReference type="GO" id="GO:0019353">
    <property type="term" value="P:protoporphyrinogen IX biosynthetic process from glutamate"/>
    <property type="evidence" value="ECO:0007669"/>
    <property type="project" value="TreeGrafter"/>
</dbReference>
<accession>A0A382XXG8</accession>
<dbReference type="Gene3D" id="3.20.20.210">
    <property type="match status" value="1"/>
</dbReference>
<dbReference type="GO" id="GO:0005829">
    <property type="term" value="C:cytosol"/>
    <property type="evidence" value="ECO:0007669"/>
    <property type="project" value="TreeGrafter"/>
</dbReference>
<dbReference type="EMBL" id="UINC01171114">
    <property type="protein sequence ID" value="SVD75499.1"/>
    <property type="molecule type" value="Genomic_DNA"/>
</dbReference>
<dbReference type="InterPro" id="IPR000257">
    <property type="entry name" value="Uroporphyrinogen_deCOase"/>
</dbReference>
<name>A0A382XXG8_9ZZZZ</name>
<dbReference type="AlphaFoldDB" id="A0A382XXG8"/>
<evidence type="ECO:0000313" key="2">
    <source>
        <dbReference type="EMBL" id="SVD75499.1"/>
    </source>
</evidence>
<dbReference type="GO" id="GO:0004853">
    <property type="term" value="F:uroporphyrinogen decarboxylase activity"/>
    <property type="evidence" value="ECO:0007669"/>
    <property type="project" value="InterPro"/>
</dbReference>
<feature type="domain" description="Uroporphyrinogen decarboxylase (URO-D)" evidence="1">
    <location>
        <begin position="25"/>
        <end position="34"/>
    </location>
</feature>
<sequence>MTEVNGNNRQRFLDACACRSVDRPPIWMMRQAGRALPEYRELKEQYSFLEMVQTPDLATEVTLQPIRRFGFDAAVMFSDILVIPEAMGQGYTFREEG</sequence>
<dbReference type="PANTHER" id="PTHR21091">
    <property type="entry name" value="METHYLTETRAHYDROFOLATE:HOMOCYSTEINE METHYLTRANSFERASE RELATED"/>
    <property type="match status" value="1"/>
</dbReference>
<dbReference type="SUPFAM" id="SSF51726">
    <property type="entry name" value="UROD/MetE-like"/>
    <property type="match status" value="1"/>
</dbReference>
<proteinExistence type="predicted"/>
<dbReference type="Pfam" id="PF01208">
    <property type="entry name" value="URO-D"/>
    <property type="match status" value="1"/>
</dbReference>
<dbReference type="PROSITE" id="PS00906">
    <property type="entry name" value="UROD_1"/>
    <property type="match status" value="1"/>
</dbReference>